<dbReference type="Gene3D" id="2.60.40.10">
    <property type="entry name" value="Immunoglobulins"/>
    <property type="match status" value="1"/>
</dbReference>
<dbReference type="InterPro" id="IPR051713">
    <property type="entry name" value="T-cell_Activation_Regulation"/>
</dbReference>
<feature type="domain" description="Immunoglobulin" evidence="12">
    <location>
        <begin position="22"/>
        <end position="130"/>
    </location>
</feature>
<keyword evidence="8" id="KW-0675">Receptor</keyword>
<gene>
    <name evidence="14" type="primary">LOC114436199</name>
</gene>
<protein>
    <submittedName>
        <fullName evidence="14">Uncharacterized protein LOC114436199</fullName>
    </submittedName>
</protein>
<comment type="subcellular location">
    <subcellularLocation>
        <location evidence="1">Cell membrane</location>
        <topology evidence="1">Single-pass type I membrane protein</topology>
    </subcellularLocation>
</comment>
<name>A0A6P7I2G9_9TELE</name>
<evidence type="ECO:0000259" key="12">
    <source>
        <dbReference type="SMART" id="SM00409"/>
    </source>
</evidence>
<dbReference type="InParanoid" id="A0A6P7I2G9"/>
<dbReference type="GO" id="GO:0007166">
    <property type="term" value="P:cell surface receptor signaling pathway"/>
    <property type="evidence" value="ECO:0007669"/>
    <property type="project" value="TreeGrafter"/>
</dbReference>
<evidence type="ECO:0000256" key="2">
    <source>
        <dbReference type="ARBA" id="ARBA00022475"/>
    </source>
</evidence>
<dbReference type="SUPFAM" id="SSF48726">
    <property type="entry name" value="Immunoglobulin"/>
    <property type="match status" value="1"/>
</dbReference>
<organism evidence="13 14">
    <name type="scientific">Parambassis ranga</name>
    <name type="common">Indian glassy fish</name>
    <dbReference type="NCBI Taxonomy" id="210632"/>
    <lineage>
        <taxon>Eukaryota</taxon>
        <taxon>Metazoa</taxon>
        <taxon>Chordata</taxon>
        <taxon>Craniata</taxon>
        <taxon>Vertebrata</taxon>
        <taxon>Euteleostomi</taxon>
        <taxon>Actinopterygii</taxon>
        <taxon>Neopterygii</taxon>
        <taxon>Teleostei</taxon>
        <taxon>Neoteleostei</taxon>
        <taxon>Acanthomorphata</taxon>
        <taxon>Ovalentaria</taxon>
        <taxon>Ambassidae</taxon>
        <taxon>Parambassis</taxon>
    </lineage>
</organism>
<dbReference type="SMART" id="SM00409">
    <property type="entry name" value="IG"/>
    <property type="match status" value="1"/>
</dbReference>
<keyword evidence="5" id="KW-1133">Transmembrane helix</keyword>
<dbReference type="RefSeq" id="XP_028262150.1">
    <property type="nucleotide sequence ID" value="XM_028406349.1"/>
</dbReference>
<dbReference type="InterPro" id="IPR003599">
    <property type="entry name" value="Ig_sub"/>
</dbReference>
<proteinExistence type="predicted"/>
<dbReference type="AlphaFoldDB" id="A0A6P7I2G9"/>
<dbReference type="InterPro" id="IPR013783">
    <property type="entry name" value="Ig-like_fold"/>
</dbReference>
<dbReference type="GO" id="GO:0031295">
    <property type="term" value="P:T cell costimulation"/>
    <property type="evidence" value="ECO:0007669"/>
    <property type="project" value="TreeGrafter"/>
</dbReference>
<evidence type="ECO:0000256" key="3">
    <source>
        <dbReference type="ARBA" id="ARBA00022692"/>
    </source>
</evidence>
<evidence type="ECO:0000256" key="6">
    <source>
        <dbReference type="ARBA" id="ARBA00023136"/>
    </source>
</evidence>
<dbReference type="GeneID" id="114436199"/>
<dbReference type="GO" id="GO:0006955">
    <property type="term" value="P:immune response"/>
    <property type="evidence" value="ECO:0007669"/>
    <property type="project" value="TreeGrafter"/>
</dbReference>
<evidence type="ECO:0000313" key="14">
    <source>
        <dbReference type="RefSeq" id="XP_028262150.1"/>
    </source>
</evidence>
<keyword evidence="6" id="KW-0472">Membrane</keyword>
<keyword evidence="3" id="KW-0812">Transmembrane</keyword>
<keyword evidence="9" id="KW-0325">Glycoprotein</keyword>
<evidence type="ECO:0000256" key="7">
    <source>
        <dbReference type="ARBA" id="ARBA00023157"/>
    </source>
</evidence>
<keyword evidence="7" id="KW-1015">Disulfide bond</keyword>
<dbReference type="PANTHER" id="PTHR25466:SF3">
    <property type="entry name" value="PROGRAMMED CELL DEATH 1 LIGAND 1"/>
    <property type="match status" value="1"/>
</dbReference>
<reference evidence="14" key="1">
    <citation type="submission" date="2025-08" db="UniProtKB">
        <authorList>
            <consortium name="RefSeq"/>
        </authorList>
    </citation>
    <scope>IDENTIFICATION</scope>
</reference>
<evidence type="ECO:0000256" key="4">
    <source>
        <dbReference type="ARBA" id="ARBA00022729"/>
    </source>
</evidence>
<keyword evidence="13" id="KW-1185">Reference proteome</keyword>
<feature type="chain" id="PRO_5027762410" evidence="11">
    <location>
        <begin position="21"/>
        <end position="204"/>
    </location>
</feature>
<accession>A0A6P7I2G9</accession>
<evidence type="ECO:0000256" key="9">
    <source>
        <dbReference type="ARBA" id="ARBA00023180"/>
    </source>
</evidence>
<keyword evidence="2" id="KW-1003">Cell membrane</keyword>
<evidence type="ECO:0000256" key="5">
    <source>
        <dbReference type="ARBA" id="ARBA00022989"/>
    </source>
</evidence>
<keyword evidence="10" id="KW-0393">Immunoglobulin domain</keyword>
<dbReference type="GO" id="GO:0071222">
    <property type="term" value="P:cellular response to lipopolysaccharide"/>
    <property type="evidence" value="ECO:0007669"/>
    <property type="project" value="TreeGrafter"/>
</dbReference>
<dbReference type="InterPro" id="IPR036179">
    <property type="entry name" value="Ig-like_dom_sf"/>
</dbReference>
<dbReference type="Proteomes" id="UP000515145">
    <property type="component" value="Chromosome 5"/>
</dbReference>
<evidence type="ECO:0000256" key="1">
    <source>
        <dbReference type="ARBA" id="ARBA00004251"/>
    </source>
</evidence>
<dbReference type="GO" id="GO:0009897">
    <property type="term" value="C:external side of plasma membrane"/>
    <property type="evidence" value="ECO:0007669"/>
    <property type="project" value="TreeGrafter"/>
</dbReference>
<dbReference type="GO" id="GO:0042102">
    <property type="term" value="P:positive regulation of T cell proliferation"/>
    <property type="evidence" value="ECO:0007669"/>
    <property type="project" value="TreeGrafter"/>
</dbReference>
<dbReference type="PANTHER" id="PTHR25466">
    <property type="entry name" value="T-LYMPHOCYTE ACTIVATION ANTIGEN"/>
    <property type="match status" value="1"/>
</dbReference>
<evidence type="ECO:0000256" key="10">
    <source>
        <dbReference type="ARBA" id="ARBA00023319"/>
    </source>
</evidence>
<dbReference type="GO" id="GO:0042130">
    <property type="term" value="P:negative regulation of T cell proliferation"/>
    <property type="evidence" value="ECO:0007669"/>
    <property type="project" value="TreeGrafter"/>
</dbReference>
<keyword evidence="4 11" id="KW-0732">Signal</keyword>
<evidence type="ECO:0000313" key="13">
    <source>
        <dbReference type="Proteomes" id="UP000515145"/>
    </source>
</evidence>
<sequence length="204" mass="22151">MIQTLLLFSLTSVWTSAVRAAPTVYQAEEDDSITITWDSPVHTDLSHSNMICWFLSDPVKVLYEMIKGVEVPEPQHQQFAGRAQMDTDALREGRIRLHLSRLRTEDSGLYVCDVRTASGSGSSSCELTVSAAAAQTHPDRPALSPTLSPPADTGGRTADTVGLIAAVVILGINLVRVALCIVHCQQDQNRQSIRGLSVQSLRVV</sequence>
<evidence type="ECO:0000256" key="11">
    <source>
        <dbReference type="SAM" id="SignalP"/>
    </source>
</evidence>
<dbReference type="OrthoDB" id="10012075at2759"/>
<evidence type="ECO:0000256" key="8">
    <source>
        <dbReference type="ARBA" id="ARBA00023170"/>
    </source>
</evidence>
<feature type="signal peptide" evidence="11">
    <location>
        <begin position="1"/>
        <end position="20"/>
    </location>
</feature>